<keyword evidence="3" id="KW-0862">Zinc</keyword>
<feature type="domain" description="CHY-type" evidence="4">
    <location>
        <begin position="11"/>
        <end position="92"/>
    </location>
</feature>
<keyword evidence="6" id="KW-1185">Reference proteome</keyword>
<dbReference type="EMBL" id="JAMQKB010000017">
    <property type="protein sequence ID" value="MDC3425615.1"/>
    <property type="molecule type" value="Genomic_DNA"/>
</dbReference>
<protein>
    <submittedName>
        <fullName evidence="5">CHY zinc finger protein</fullName>
    </submittedName>
</protein>
<keyword evidence="2" id="KW-0863">Zinc-finger</keyword>
<proteinExistence type="predicted"/>
<dbReference type="InterPro" id="IPR052604">
    <property type="entry name" value="Mito_Tim_assembly_helper"/>
</dbReference>
<dbReference type="GO" id="GO:0008270">
    <property type="term" value="F:zinc ion binding"/>
    <property type="evidence" value="ECO:0007669"/>
    <property type="project" value="UniProtKB-KW"/>
</dbReference>
<name>A0A9X3WTW3_9BACI</name>
<dbReference type="Pfam" id="PF05495">
    <property type="entry name" value="zf-CHY"/>
    <property type="match status" value="1"/>
</dbReference>
<dbReference type="InterPro" id="IPR016694">
    <property type="entry name" value="UCP017292"/>
</dbReference>
<dbReference type="PANTHER" id="PTHR28082">
    <property type="entry name" value="ZINC FINGER PROTEIN"/>
    <property type="match status" value="1"/>
</dbReference>
<reference evidence="5" key="1">
    <citation type="submission" date="2022-06" db="EMBL/GenBank/DDBJ databases">
        <title>Aquibacillus sp. a new bacterium isolated from soil saline samples.</title>
        <authorList>
            <person name="Galisteo C."/>
            <person name="De La Haba R."/>
            <person name="Sanchez-Porro C."/>
            <person name="Ventosa A."/>
        </authorList>
    </citation>
    <scope>NUCLEOTIDE SEQUENCE</scope>
    <source>
        <strain evidence="5">3ASR75-11</strain>
    </source>
</reference>
<dbReference type="PROSITE" id="PS51266">
    <property type="entry name" value="ZF_CHY"/>
    <property type="match status" value="1"/>
</dbReference>
<dbReference type="GO" id="GO:0045041">
    <property type="term" value="P:protein import into mitochondrial intermembrane space"/>
    <property type="evidence" value="ECO:0007669"/>
    <property type="project" value="TreeGrafter"/>
</dbReference>
<evidence type="ECO:0000313" key="6">
    <source>
        <dbReference type="Proteomes" id="UP001145050"/>
    </source>
</evidence>
<dbReference type="PIRSF" id="PIRSF017292">
    <property type="entry name" value="UCP017292_Znf_CHY"/>
    <property type="match status" value="1"/>
</dbReference>
<dbReference type="Proteomes" id="UP001145050">
    <property type="component" value="Unassembled WGS sequence"/>
</dbReference>
<evidence type="ECO:0000313" key="5">
    <source>
        <dbReference type="EMBL" id="MDC3425615.1"/>
    </source>
</evidence>
<dbReference type="InterPro" id="IPR008913">
    <property type="entry name" value="Znf_CHY"/>
</dbReference>
<evidence type="ECO:0000259" key="4">
    <source>
        <dbReference type="PROSITE" id="PS51266"/>
    </source>
</evidence>
<dbReference type="InterPro" id="IPR037274">
    <property type="entry name" value="Znf_CHY_sf"/>
</dbReference>
<dbReference type="RefSeq" id="WP_272437432.1">
    <property type="nucleotide sequence ID" value="NZ_JAMQKB010000017.1"/>
</dbReference>
<evidence type="ECO:0000256" key="2">
    <source>
        <dbReference type="ARBA" id="ARBA00022771"/>
    </source>
</evidence>
<accession>A0A9X3WTW3</accession>
<gene>
    <name evidence="5" type="ORF">NC797_13995</name>
</gene>
<dbReference type="AlphaFoldDB" id="A0A9X3WTW3"/>
<evidence type="ECO:0000256" key="3">
    <source>
        <dbReference type="ARBA" id="ARBA00022833"/>
    </source>
</evidence>
<dbReference type="SUPFAM" id="SSF161219">
    <property type="entry name" value="CHY zinc finger-like"/>
    <property type="match status" value="1"/>
</dbReference>
<organism evidence="5 6">
    <name type="scientific">Terrihalobacillus insolitus</name>
    <dbReference type="NCBI Taxonomy" id="2950438"/>
    <lineage>
        <taxon>Bacteria</taxon>
        <taxon>Bacillati</taxon>
        <taxon>Bacillota</taxon>
        <taxon>Bacilli</taxon>
        <taxon>Bacillales</taxon>
        <taxon>Bacillaceae</taxon>
        <taxon>Terrihalobacillus</taxon>
    </lineage>
</organism>
<evidence type="ECO:0000256" key="1">
    <source>
        <dbReference type="ARBA" id="ARBA00022723"/>
    </source>
</evidence>
<sequence length="113" mass="13217">MIHGLDVKGVLKDKQTRCEHYHLDVDIVAIKFKCCNTYYACCKCHDEDVDHLAEVWEKEEFENKAILCGACGTELTIKEYLNSMSSCHYCNAPFNSRCKYHSHLYFDLKRIED</sequence>
<keyword evidence="1" id="KW-0479">Metal-binding</keyword>
<dbReference type="PANTHER" id="PTHR28082:SF1">
    <property type="entry name" value="HELPER OF TIM PROTEIN 13"/>
    <property type="match status" value="1"/>
</dbReference>
<comment type="caution">
    <text evidence="5">The sequence shown here is derived from an EMBL/GenBank/DDBJ whole genome shotgun (WGS) entry which is preliminary data.</text>
</comment>